<sequence>MESITKRFYTNLFFVNTPVKPVIPSGVLPPRILPAEVRAAIKTKKAATVLGPDHVSADLLRAGGSRLREILAAQLTSYLQKKDPRLVENHKYNPPS</sequence>
<dbReference type="Proteomes" id="UP000270094">
    <property type="component" value="Unassembled WGS sequence"/>
</dbReference>
<protein>
    <submittedName>
        <fullName evidence="1">Uncharacterized protein</fullName>
    </submittedName>
</protein>
<dbReference type="AlphaFoldDB" id="A0A3P7JKP9"/>
<accession>A0A3P7JKP9</accession>
<evidence type="ECO:0000313" key="2">
    <source>
        <dbReference type="Proteomes" id="UP000270094"/>
    </source>
</evidence>
<evidence type="ECO:0000313" key="1">
    <source>
        <dbReference type="EMBL" id="VDM80409.1"/>
    </source>
</evidence>
<name>A0A3P7JKP9_STRVU</name>
<dbReference type="EMBL" id="UYYB01108526">
    <property type="protein sequence ID" value="VDM80409.1"/>
    <property type="molecule type" value="Genomic_DNA"/>
</dbReference>
<reference evidence="1 2" key="1">
    <citation type="submission" date="2018-11" db="EMBL/GenBank/DDBJ databases">
        <authorList>
            <consortium name="Pathogen Informatics"/>
        </authorList>
    </citation>
    <scope>NUCLEOTIDE SEQUENCE [LARGE SCALE GENOMIC DNA]</scope>
</reference>
<dbReference type="OrthoDB" id="410104at2759"/>
<keyword evidence="2" id="KW-1185">Reference proteome</keyword>
<proteinExistence type="predicted"/>
<organism evidence="1 2">
    <name type="scientific">Strongylus vulgaris</name>
    <name type="common">Blood worm</name>
    <dbReference type="NCBI Taxonomy" id="40348"/>
    <lineage>
        <taxon>Eukaryota</taxon>
        <taxon>Metazoa</taxon>
        <taxon>Ecdysozoa</taxon>
        <taxon>Nematoda</taxon>
        <taxon>Chromadorea</taxon>
        <taxon>Rhabditida</taxon>
        <taxon>Rhabditina</taxon>
        <taxon>Rhabditomorpha</taxon>
        <taxon>Strongyloidea</taxon>
        <taxon>Strongylidae</taxon>
        <taxon>Strongylus</taxon>
    </lineage>
</organism>
<gene>
    <name evidence="1" type="ORF">SVUK_LOCUS15407</name>
</gene>